<sequence>MAQPKDIREGLIFNLHVVRMKRKSCFSFGIDDFEVGITK</sequence>
<reference evidence="1" key="1">
    <citation type="submission" date="2018-02" db="EMBL/GenBank/DDBJ databases">
        <title>Rhizophora mucronata_Transcriptome.</title>
        <authorList>
            <person name="Meera S.P."/>
            <person name="Sreeshan A."/>
            <person name="Augustine A."/>
        </authorList>
    </citation>
    <scope>NUCLEOTIDE SEQUENCE</scope>
    <source>
        <tissue evidence="1">Leaf</tissue>
    </source>
</reference>
<evidence type="ECO:0000313" key="1">
    <source>
        <dbReference type="EMBL" id="MBX34865.1"/>
    </source>
</evidence>
<organism evidence="1">
    <name type="scientific">Rhizophora mucronata</name>
    <name type="common">Asiatic mangrove</name>
    <dbReference type="NCBI Taxonomy" id="61149"/>
    <lineage>
        <taxon>Eukaryota</taxon>
        <taxon>Viridiplantae</taxon>
        <taxon>Streptophyta</taxon>
        <taxon>Embryophyta</taxon>
        <taxon>Tracheophyta</taxon>
        <taxon>Spermatophyta</taxon>
        <taxon>Magnoliopsida</taxon>
        <taxon>eudicotyledons</taxon>
        <taxon>Gunneridae</taxon>
        <taxon>Pentapetalae</taxon>
        <taxon>rosids</taxon>
        <taxon>fabids</taxon>
        <taxon>Malpighiales</taxon>
        <taxon>Rhizophoraceae</taxon>
        <taxon>Rhizophora</taxon>
    </lineage>
</organism>
<proteinExistence type="predicted"/>
<name>A0A2P2MXC2_RHIMU</name>
<dbReference type="EMBL" id="GGEC01054381">
    <property type="protein sequence ID" value="MBX34865.1"/>
    <property type="molecule type" value="Transcribed_RNA"/>
</dbReference>
<protein>
    <submittedName>
        <fullName evidence="1">Uncharacterized protein</fullName>
    </submittedName>
</protein>
<accession>A0A2P2MXC2</accession>
<dbReference type="AlphaFoldDB" id="A0A2P2MXC2"/>